<dbReference type="AntiFam" id="ANF00112">
    <property type="entry name" value="Shadow ORF (opposite phnC)"/>
</dbReference>
<evidence type="ECO:0000313" key="3">
    <source>
        <dbReference type="Proteomes" id="UP000287033"/>
    </source>
</evidence>
<dbReference type="AlphaFoldDB" id="A0A401U1F8"/>
<reference evidence="2 3" key="1">
    <citation type="journal article" date="2018" name="Nat. Ecol. Evol.">
        <title>Shark genomes provide insights into elasmobranch evolution and the origin of vertebrates.</title>
        <authorList>
            <person name="Hara Y"/>
            <person name="Yamaguchi K"/>
            <person name="Onimaru K"/>
            <person name="Kadota M"/>
            <person name="Koyanagi M"/>
            <person name="Keeley SD"/>
            <person name="Tatsumi K"/>
            <person name="Tanaka K"/>
            <person name="Motone F"/>
            <person name="Kageyama Y"/>
            <person name="Nozu R"/>
            <person name="Adachi N"/>
            <person name="Nishimura O"/>
            <person name="Nakagawa R"/>
            <person name="Tanegashima C"/>
            <person name="Kiyatake I"/>
            <person name="Matsumoto R"/>
            <person name="Murakumo K"/>
            <person name="Nishida K"/>
            <person name="Terakita A"/>
            <person name="Kuratani S"/>
            <person name="Sato K"/>
            <person name="Hyodo S Kuraku.S."/>
        </authorList>
    </citation>
    <scope>NUCLEOTIDE SEQUENCE [LARGE SCALE GENOMIC DNA]</scope>
</reference>
<feature type="compositionally biased region" description="Polar residues" evidence="1">
    <location>
        <begin position="32"/>
        <end position="48"/>
    </location>
</feature>
<feature type="region of interest" description="Disordered" evidence="1">
    <location>
        <begin position="112"/>
        <end position="182"/>
    </location>
</feature>
<comment type="caution">
    <text evidence="2">The sequence shown here is derived from an EMBL/GenBank/DDBJ whole genome shotgun (WGS) entry which is preliminary data.</text>
</comment>
<name>A0A401U1F8_CHIPU</name>
<evidence type="ECO:0000313" key="2">
    <source>
        <dbReference type="EMBL" id="GCC48728.1"/>
    </source>
</evidence>
<keyword evidence="3" id="KW-1185">Reference proteome</keyword>
<organism evidence="2 3">
    <name type="scientific">Chiloscyllium punctatum</name>
    <name type="common">Brownbanded bambooshark</name>
    <name type="synonym">Hemiscyllium punctatum</name>
    <dbReference type="NCBI Taxonomy" id="137246"/>
    <lineage>
        <taxon>Eukaryota</taxon>
        <taxon>Metazoa</taxon>
        <taxon>Chordata</taxon>
        <taxon>Craniata</taxon>
        <taxon>Vertebrata</taxon>
        <taxon>Chondrichthyes</taxon>
        <taxon>Elasmobranchii</taxon>
        <taxon>Galeomorphii</taxon>
        <taxon>Galeoidea</taxon>
        <taxon>Orectolobiformes</taxon>
        <taxon>Hemiscylliidae</taxon>
        <taxon>Chiloscyllium</taxon>
    </lineage>
</organism>
<protein>
    <submittedName>
        <fullName evidence="2">Uncharacterized protein</fullName>
    </submittedName>
</protein>
<feature type="compositionally biased region" description="Basic and acidic residues" evidence="1">
    <location>
        <begin position="123"/>
        <end position="145"/>
    </location>
</feature>
<gene>
    <name evidence="2" type="ORF">chiPu_0032652</name>
</gene>
<feature type="compositionally biased region" description="Basic and acidic residues" evidence="1">
    <location>
        <begin position="154"/>
        <end position="176"/>
    </location>
</feature>
<proteinExistence type="predicted"/>
<feature type="non-terminal residue" evidence="2">
    <location>
        <position position="182"/>
    </location>
</feature>
<feature type="region of interest" description="Disordered" evidence="1">
    <location>
        <begin position="1"/>
        <end position="75"/>
    </location>
</feature>
<accession>A0A401U1F8</accession>
<sequence>MCGNRAKFWNAMPMPRRSGGAPTTERPPIRMSPSSGSNMPAIIRSSTVLPLPDGPNTATISPGSTASDNPSAGRATPNALLTALISRRAIGSAFHRAEREPLDQIALRIERQQQGRRHREHDRRRDLTVLDSGRGDEGERADGHRLLVGGSQDQGEHEIVPAEDERQQPRRGDSRPCQRHRD</sequence>
<feature type="compositionally biased region" description="Polar residues" evidence="1">
    <location>
        <begin position="56"/>
        <end position="70"/>
    </location>
</feature>
<dbReference type="EMBL" id="BEZZ01242295">
    <property type="protein sequence ID" value="GCC48728.1"/>
    <property type="molecule type" value="Genomic_DNA"/>
</dbReference>
<evidence type="ECO:0000256" key="1">
    <source>
        <dbReference type="SAM" id="MobiDB-lite"/>
    </source>
</evidence>
<dbReference type="Proteomes" id="UP000287033">
    <property type="component" value="Unassembled WGS sequence"/>
</dbReference>